<dbReference type="SUPFAM" id="SSF46785">
    <property type="entry name" value="Winged helix' DNA-binding domain"/>
    <property type="match status" value="1"/>
</dbReference>
<feature type="domain" description="HTH gntR-type" evidence="4">
    <location>
        <begin position="53"/>
        <end position="120"/>
    </location>
</feature>
<dbReference type="SUPFAM" id="SSF48008">
    <property type="entry name" value="GntR ligand-binding domain-like"/>
    <property type="match status" value="1"/>
</dbReference>
<dbReference type="CDD" id="cd07377">
    <property type="entry name" value="WHTH_GntR"/>
    <property type="match status" value="1"/>
</dbReference>
<comment type="caution">
    <text evidence="5">The sequence shown here is derived from an EMBL/GenBank/DDBJ whole genome shotgun (WGS) entry which is preliminary data.</text>
</comment>
<dbReference type="SMART" id="SM00895">
    <property type="entry name" value="FCD"/>
    <property type="match status" value="1"/>
</dbReference>
<reference evidence="5 6" key="1">
    <citation type="submission" date="2019-06" db="EMBL/GenBank/DDBJ databases">
        <title>Genomic Encyclopedia of Archaeal and Bacterial Type Strains, Phase II (KMG-II): from individual species to whole genera.</title>
        <authorList>
            <person name="Goeker M."/>
        </authorList>
    </citation>
    <scope>NUCLEOTIDE SEQUENCE [LARGE SCALE GENOMIC DNA]</scope>
    <source>
        <strain evidence="5 6">DSM 7270</strain>
    </source>
</reference>
<dbReference type="InterPro" id="IPR008920">
    <property type="entry name" value="TF_FadR/GntR_C"/>
</dbReference>
<evidence type="ECO:0000313" key="5">
    <source>
        <dbReference type="EMBL" id="TQM99454.1"/>
    </source>
</evidence>
<dbReference type="PANTHER" id="PTHR43537:SF53">
    <property type="entry name" value="HTH-TYPE TRANSCRIPTIONAL REPRESSOR NANR"/>
    <property type="match status" value="1"/>
</dbReference>
<name>A0A543KWJ5_9BURK</name>
<keyword evidence="3" id="KW-0804">Transcription</keyword>
<dbReference type="GO" id="GO:0003677">
    <property type="term" value="F:DNA binding"/>
    <property type="evidence" value="ECO:0007669"/>
    <property type="project" value="UniProtKB-KW"/>
</dbReference>
<proteinExistence type="predicted"/>
<dbReference type="AlphaFoldDB" id="A0A543KWJ5"/>
<organism evidence="5 6">
    <name type="scientific">Acidovorax temperans</name>
    <dbReference type="NCBI Taxonomy" id="80878"/>
    <lineage>
        <taxon>Bacteria</taxon>
        <taxon>Pseudomonadati</taxon>
        <taxon>Pseudomonadota</taxon>
        <taxon>Betaproteobacteria</taxon>
        <taxon>Burkholderiales</taxon>
        <taxon>Comamonadaceae</taxon>
        <taxon>Acidovorax</taxon>
    </lineage>
</organism>
<dbReference type="Gene3D" id="1.10.10.10">
    <property type="entry name" value="Winged helix-like DNA-binding domain superfamily/Winged helix DNA-binding domain"/>
    <property type="match status" value="1"/>
</dbReference>
<protein>
    <submittedName>
        <fullName evidence="5">GntR family transcriptional regulator</fullName>
    </submittedName>
</protein>
<keyword evidence="2" id="KW-0238">DNA-binding</keyword>
<dbReference type="Gene3D" id="1.20.120.530">
    <property type="entry name" value="GntR ligand-binding domain-like"/>
    <property type="match status" value="1"/>
</dbReference>
<dbReference type="PANTHER" id="PTHR43537">
    <property type="entry name" value="TRANSCRIPTIONAL REGULATOR, GNTR FAMILY"/>
    <property type="match status" value="1"/>
</dbReference>
<dbReference type="Pfam" id="PF00392">
    <property type="entry name" value="GntR"/>
    <property type="match status" value="1"/>
</dbReference>
<evidence type="ECO:0000256" key="1">
    <source>
        <dbReference type="ARBA" id="ARBA00023015"/>
    </source>
</evidence>
<sequence length="271" mass="30658">MAGECAHRHGLVDEGIKGYVDRIVDSPNALTIHQAPPMPRKDRSEPIGLLARENANDEIYERICIAILEHRLHPGTKLGEDRLAKIFHVSRARVREVLNRLAHEQMVELYPQRGAFVAKPTPQQAMDVFEARRLIEPAILKRLISHLTPDKVARLRQHQELELDARRRDDRRAVVRLSGEFHVLVAELAGNGALLRILRELSSLTCLIIILYDTPTAISCRADEHSDIIDAIAKRDAARAEKLMMVHLNHIESSLTLDSTAEEVDLETVFK</sequence>
<evidence type="ECO:0000313" key="6">
    <source>
        <dbReference type="Proteomes" id="UP000316993"/>
    </source>
</evidence>
<dbReference type="InterPro" id="IPR000524">
    <property type="entry name" value="Tscrpt_reg_HTH_GntR"/>
</dbReference>
<evidence type="ECO:0000256" key="2">
    <source>
        <dbReference type="ARBA" id="ARBA00023125"/>
    </source>
</evidence>
<accession>A0A543KWJ5</accession>
<gene>
    <name evidence="5" type="ORF">BDD18_4114</name>
</gene>
<evidence type="ECO:0000259" key="4">
    <source>
        <dbReference type="PROSITE" id="PS50949"/>
    </source>
</evidence>
<dbReference type="EMBL" id="VFPV01000004">
    <property type="protein sequence ID" value="TQM99454.1"/>
    <property type="molecule type" value="Genomic_DNA"/>
</dbReference>
<dbReference type="InterPro" id="IPR036388">
    <property type="entry name" value="WH-like_DNA-bd_sf"/>
</dbReference>
<dbReference type="InterPro" id="IPR036390">
    <property type="entry name" value="WH_DNA-bd_sf"/>
</dbReference>
<dbReference type="Pfam" id="PF07729">
    <property type="entry name" value="FCD"/>
    <property type="match status" value="1"/>
</dbReference>
<dbReference type="GO" id="GO:0003700">
    <property type="term" value="F:DNA-binding transcription factor activity"/>
    <property type="evidence" value="ECO:0007669"/>
    <property type="project" value="InterPro"/>
</dbReference>
<dbReference type="InterPro" id="IPR011711">
    <property type="entry name" value="GntR_C"/>
</dbReference>
<keyword evidence="1" id="KW-0805">Transcription regulation</keyword>
<evidence type="ECO:0000256" key="3">
    <source>
        <dbReference type="ARBA" id="ARBA00023163"/>
    </source>
</evidence>
<dbReference type="SMART" id="SM00345">
    <property type="entry name" value="HTH_GNTR"/>
    <property type="match status" value="1"/>
</dbReference>
<dbReference type="PROSITE" id="PS50949">
    <property type="entry name" value="HTH_GNTR"/>
    <property type="match status" value="1"/>
</dbReference>
<dbReference type="Proteomes" id="UP000316993">
    <property type="component" value="Unassembled WGS sequence"/>
</dbReference>